<dbReference type="OrthoDB" id="1431520at2759"/>
<feature type="compositionally biased region" description="Polar residues" evidence="1">
    <location>
        <begin position="1"/>
        <end position="19"/>
    </location>
</feature>
<name>A0A9Q3HGT9_9BASI</name>
<keyword evidence="3" id="KW-1185">Reference proteome</keyword>
<evidence type="ECO:0000313" key="2">
    <source>
        <dbReference type="EMBL" id="MBW0503712.1"/>
    </source>
</evidence>
<accession>A0A9Q3HGT9</accession>
<comment type="caution">
    <text evidence="2">The sequence shown here is derived from an EMBL/GenBank/DDBJ whole genome shotgun (WGS) entry which is preliminary data.</text>
</comment>
<feature type="region of interest" description="Disordered" evidence="1">
    <location>
        <begin position="1"/>
        <end position="36"/>
    </location>
</feature>
<reference evidence="2" key="1">
    <citation type="submission" date="2021-03" db="EMBL/GenBank/DDBJ databases">
        <title>Draft genome sequence of rust myrtle Austropuccinia psidii MF-1, a brazilian biotype.</title>
        <authorList>
            <person name="Quecine M.C."/>
            <person name="Pachon D.M.R."/>
            <person name="Bonatelli M.L."/>
            <person name="Correr F.H."/>
            <person name="Franceschini L.M."/>
            <person name="Leite T.F."/>
            <person name="Margarido G.R.A."/>
            <person name="Almeida C.A."/>
            <person name="Ferrarezi J.A."/>
            <person name="Labate C.A."/>
        </authorList>
    </citation>
    <scope>NUCLEOTIDE SEQUENCE</scope>
    <source>
        <strain evidence="2">MF-1</strain>
    </source>
</reference>
<gene>
    <name evidence="2" type="ORF">O181_043427</name>
</gene>
<organism evidence="2 3">
    <name type="scientific">Austropuccinia psidii MF-1</name>
    <dbReference type="NCBI Taxonomy" id="1389203"/>
    <lineage>
        <taxon>Eukaryota</taxon>
        <taxon>Fungi</taxon>
        <taxon>Dikarya</taxon>
        <taxon>Basidiomycota</taxon>
        <taxon>Pucciniomycotina</taxon>
        <taxon>Pucciniomycetes</taxon>
        <taxon>Pucciniales</taxon>
        <taxon>Sphaerophragmiaceae</taxon>
        <taxon>Austropuccinia</taxon>
    </lineage>
</organism>
<dbReference type="Proteomes" id="UP000765509">
    <property type="component" value="Unassembled WGS sequence"/>
</dbReference>
<dbReference type="AlphaFoldDB" id="A0A9Q3HGT9"/>
<protein>
    <submittedName>
        <fullName evidence="2">Uncharacterized protein</fullName>
    </submittedName>
</protein>
<proteinExistence type="predicted"/>
<dbReference type="EMBL" id="AVOT02017533">
    <property type="protein sequence ID" value="MBW0503712.1"/>
    <property type="molecule type" value="Genomic_DNA"/>
</dbReference>
<sequence>MATPQSKIMKNPQSRNQGFNPRENLPPSPNRSVPYVPAQNVPKFNVKCYYFSEEGHSIGICNELIEYQNNKWVIRQEFNYLYPNWERVPNDGRFSPEYLVREFKKEQEEIKRKLEEKTKED</sequence>
<evidence type="ECO:0000256" key="1">
    <source>
        <dbReference type="SAM" id="MobiDB-lite"/>
    </source>
</evidence>
<evidence type="ECO:0000313" key="3">
    <source>
        <dbReference type="Proteomes" id="UP000765509"/>
    </source>
</evidence>